<dbReference type="Proteomes" id="UP000187412">
    <property type="component" value="Unassembled WGS sequence"/>
</dbReference>
<accession>A0ABX3HFW4</accession>
<dbReference type="InterPro" id="IPR037208">
    <property type="entry name" value="Spo0E-like_sf"/>
</dbReference>
<gene>
    <name evidence="1" type="ORF">BSK56_08750</name>
</gene>
<name>A0ABX3HFW4_PAEBO</name>
<dbReference type="Gene3D" id="4.10.280.10">
    <property type="entry name" value="Helix-loop-helix DNA-binding domain"/>
    <property type="match status" value="1"/>
</dbReference>
<protein>
    <recommendedName>
        <fullName evidence="3">Sporulation protein Spo0E</fullName>
    </recommendedName>
</protein>
<evidence type="ECO:0008006" key="3">
    <source>
        <dbReference type="Google" id="ProtNLM"/>
    </source>
</evidence>
<comment type="caution">
    <text evidence="1">The sequence shown here is derived from an EMBL/GenBank/DDBJ whole genome shotgun (WGS) entry which is preliminary data.</text>
</comment>
<dbReference type="EMBL" id="MPTB01000009">
    <property type="protein sequence ID" value="OMD49434.1"/>
    <property type="molecule type" value="Genomic_DNA"/>
</dbReference>
<dbReference type="InterPro" id="IPR036638">
    <property type="entry name" value="HLH_DNA-bd_sf"/>
</dbReference>
<dbReference type="SUPFAM" id="SSF140500">
    <property type="entry name" value="BAS1536-like"/>
    <property type="match status" value="1"/>
</dbReference>
<reference evidence="1 2" key="1">
    <citation type="submission" date="2016-10" db="EMBL/GenBank/DDBJ databases">
        <title>Paenibacillus species isolates.</title>
        <authorList>
            <person name="Beno S.M."/>
        </authorList>
    </citation>
    <scope>NUCLEOTIDE SEQUENCE [LARGE SCALE GENOMIC DNA]</scope>
    <source>
        <strain evidence="1 2">FSL H7-0744</strain>
    </source>
</reference>
<organism evidence="1 2">
    <name type="scientific">Paenibacillus borealis</name>
    <dbReference type="NCBI Taxonomy" id="160799"/>
    <lineage>
        <taxon>Bacteria</taxon>
        <taxon>Bacillati</taxon>
        <taxon>Bacillota</taxon>
        <taxon>Bacilli</taxon>
        <taxon>Bacillales</taxon>
        <taxon>Paenibacillaceae</taxon>
        <taxon>Paenibacillus</taxon>
    </lineage>
</organism>
<evidence type="ECO:0000313" key="1">
    <source>
        <dbReference type="EMBL" id="OMD49434.1"/>
    </source>
</evidence>
<evidence type="ECO:0000313" key="2">
    <source>
        <dbReference type="Proteomes" id="UP000187412"/>
    </source>
</evidence>
<proteinExistence type="predicted"/>
<dbReference type="InterPro" id="IPR018540">
    <property type="entry name" value="Spo0E-like"/>
</dbReference>
<sequence length="81" mass="9571">MKEAECLKQRIEQARYKLNKLENQYTLGHPAVLHQSMVLDELINEYNRSSGTRTAMKSFHSNNEPVNEELWPTHSLRLRFV</sequence>
<dbReference type="Pfam" id="PF09388">
    <property type="entry name" value="SpoOE-like"/>
    <property type="match status" value="1"/>
</dbReference>
<keyword evidence="2" id="KW-1185">Reference proteome</keyword>